<accession>A0A803MP89</accession>
<reference evidence="2" key="1">
    <citation type="journal article" date="2017" name="Nature">
        <title>The genome of Chenopodium quinoa.</title>
        <authorList>
            <person name="Jarvis D.E."/>
            <person name="Ho Y.S."/>
            <person name="Lightfoot D.J."/>
            <person name="Schmoeckel S.M."/>
            <person name="Li B."/>
            <person name="Borm T.J.A."/>
            <person name="Ohyanagi H."/>
            <person name="Mineta K."/>
            <person name="Michell C.T."/>
            <person name="Saber N."/>
            <person name="Kharbatia N.M."/>
            <person name="Rupper R.R."/>
            <person name="Sharp A.R."/>
            <person name="Dally N."/>
            <person name="Boughton B.A."/>
            <person name="Woo Y.H."/>
            <person name="Gao G."/>
            <person name="Schijlen E.G.W.M."/>
            <person name="Guo X."/>
            <person name="Momin A.A."/>
            <person name="Negrao S."/>
            <person name="Al-Babili S."/>
            <person name="Gehring C."/>
            <person name="Roessner U."/>
            <person name="Jung C."/>
            <person name="Murphy K."/>
            <person name="Arold S.T."/>
            <person name="Gojobori T."/>
            <person name="van der Linden C.G."/>
            <person name="van Loo E.N."/>
            <person name="Jellen E.N."/>
            <person name="Maughan P.J."/>
            <person name="Tester M."/>
        </authorList>
    </citation>
    <scope>NUCLEOTIDE SEQUENCE [LARGE SCALE GENOMIC DNA]</scope>
    <source>
        <strain evidence="2">cv. PI 614886</strain>
    </source>
</reference>
<dbReference type="Proteomes" id="UP000596660">
    <property type="component" value="Unplaced"/>
</dbReference>
<sequence>MELERVEREWLEREELDRLELESVERERLEKKEKERLEGENEQEELDWLEKEKEEFEWLEKEKESLEREKEKEELDRLEKEKEEFERLEKEKGEKEIGEKEEEEETRIMRGPRSPERSDAEISYSYKEEITFESGALSCLFDAGDRSRRKWKTTETPNRLVQGNYVRFAAKIFEKLWGQRFIARSRRFMLDPAFSHLVLNMKSPEDLDRTTTSMYTRHIFGLSPNRINVVFVPVVLSNNWWFVPFSLNREEILVMDSMETTTATDLHSINVQKLDPNINVERSWLLFEDLIYDFNNARPVVLDAVTKKATT</sequence>
<evidence type="ECO:0000256" key="1">
    <source>
        <dbReference type="SAM" id="MobiDB-lite"/>
    </source>
</evidence>
<name>A0A803MP89_CHEQI</name>
<feature type="compositionally biased region" description="Basic and acidic residues" evidence="1">
    <location>
        <begin position="63"/>
        <end position="98"/>
    </location>
</feature>
<organism evidence="2 3">
    <name type="scientific">Chenopodium quinoa</name>
    <name type="common">Quinoa</name>
    <dbReference type="NCBI Taxonomy" id="63459"/>
    <lineage>
        <taxon>Eukaryota</taxon>
        <taxon>Viridiplantae</taxon>
        <taxon>Streptophyta</taxon>
        <taxon>Embryophyta</taxon>
        <taxon>Tracheophyta</taxon>
        <taxon>Spermatophyta</taxon>
        <taxon>Magnoliopsida</taxon>
        <taxon>eudicotyledons</taxon>
        <taxon>Gunneridae</taxon>
        <taxon>Pentapetalae</taxon>
        <taxon>Caryophyllales</taxon>
        <taxon>Chenopodiaceae</taxon>
        <taxon>Chenopodioideae</taxon>
        <taxon>Atripliceae</taxon>
        <taxon>Chenopodium</taxon>
    </lineage>
</organism>
<dbReference type="AlphaFoldDB" id="A0A803MP89"/>
<keyword evidence="3" id="KW-1185">Reference proteome</keyword>
<feature type="compositionally biased region" description="Basic and acidic residues" evidence="1">
    <location>
        <begin position="26"/>
        <end position="39"/>
    </location>
</feature>
<dbReference type="Gramene" id="AUR62033090-RA">
    <property type="protein sequence ID" value="AUR62033090-RA:cds"/>
    <property type="gene ID" value="AUR62033090"/>
</dbReference>
<reference evidence="2" key="2">
    <citation type="submission" date="2021-03" db="UniProtKB">
        <authorList>
            <consortium name="EnsemblPlants"/>
        </authorList>
    </citation>
    <scope>IDENTIFICATION</scope>
</reference>
<evidence type="ECO:0000313" key="2">
    <source>
        <dbReference type="EnsemblPlants" id="AUR62033090-RA:cds"/>
    </source>
</evidence>
<protein>
    <submittedName>
        <fullName evidence="2">Uncharacterized protein</fullName>
    </submittedName>
</protein>
<evidence type="ECO:0000313" key="3">
    <source>
        <dbReference type="Proteomes" id="UP000596660"/>
    </source>
</evidence>
<feature type="region of interest" description="Disordered" evidence="1">
    <location>
        <begin position="63"/>
        <end position="120"/>
    </location>
</feature>
<proteinExistence type="predicted"/>
<dbReference type="InterPro" id="IPR038765">
    <property type="entry name" value="Papain-like_cys_pep_sf"/>
</dbReference>
<dbReference type="SUPFAM" id="SSF54001">
    <property type="entry name" value="Cysteine proteinases"/>
    <property type="match status" value="1"/>
</dbReference>
<feature type="region of interest" description="Disordered" evidence="1">
    <location>
        <begin position="26"/>
        <end position="46"/>
    </location>
</feature>
<dbReference type="EnsemblPlants" id="AUR62033090-RA">
    <property type="protein sequence ID" value="AUR62033090-RA:cds"/>
    <property type="gene ID" value="AUR62033090"/>
</dbReference>